<feature type="chain" id="PRO_5004442826" description="Secreted protein" evidence="1">
    <location>
        <begin position="23"/>
        <end position="238"/>
    </location>
</feature>
<name>R7QMH8_CHOCR</name>
<keyword evidence="1" id="KW-0732">Signal</keyword>
<accession>R7QMH8</accession>
<protein>
    <recommendedName>
        <fullName evidence="4">Secreted protein</fullName>
    </recommendedName>
</protein>
<reference evidence="3" key="1">
    <citation type="journal article" date="2013" name="Proc. Natl. Acad. Sci. U.S.A.">
        <title>Genome structure and metabolic features in the red seaweed Chondrus crispus shed light on evolution of the Archaeplastida.</title>
        <authorList>
            <person name="Collen J."/>
            <person name="Porcel B."/>
            <person name="Carre W."/>
            <person name="Ball S.G."/>
            <person name="Chaparro C."/>
            <person name="Tonon T."/>
            <person name="Barbeyron T."/>
            <person name="Michel G."/>
            <person name="Noel B."/>
            <person name="Valentin K."/>
            <person name="Elias M."/>
            <person name="Artiguenave F."/>
            <person name="Arun A."/>
            <person name="Aury J.M."/>
            <person name="Barbosa-Neto J.F."/>
            <person name="Bothwell J.H."/>
            <person name="Bouget F.Y."/>
            <person name="Brillet L."/>
            <person name="Cabello-Hurtado F."/>
            <person name="Capella-Gutierrez S."/>
            <person name="Charrier B."/>
            <person name="Cladiere L."/>
            <person name="Cock J.M."/>
            <person name="Coelho S.M."/>
            <person name="Colleoni C."/>
            <person name="Czjzek M."/>
            <person name="Da Silva C."/>
            <person name="Delage L."/>
            <person name="Denoeud F."/>
            <person name="Deschamps P."/>
            <person name="Dittami S.M."/>
            <person name="Gabaldon T."/>
            <person name="Gachon C.M."/>
            <person name="Groisillier A."/>
            <person name="Herve C."/>
            <person name="Jabbari K."/>
            <person name="Katinka M."/>
            <person name="Kloareg B."/>
            <person name="Kowalczyk N."/>
            <person name="Labadie K."/>
            <person name="Leblanc C."/>
            <person name="Lopez P.J."/>
            <person name="McLachlan D.H."/>
            <person name="Meslet-Cladiere L."/>
            <person name="Moustafa A."/>
            <person name="Nehr Z."/>
            <person name="Nyvall Collen P."/>
            <person name="Panaud O."/>
            <person name="Partensky F."/>
            <person name="Poulain J."/>
            <person name="Rensing S.A."/>
            <person name="Rousvoal S."/>
            <person name="Samson G."/>
            <person name="Symeonidi A."/>
            <person name="Weissenbach J."/>
            <person name="Zambounis A."/>
            <person name="Wincker P."/>
            <person name="Boyen C."/>
        </authorList>
    </citation>
    <scope>NUCLEOTIDE SEQUENCE [LARGE SCALE GENOMIC DNA]</scope>
    <source>
        <strain evidence="3">cv. Stackhouse</strain>
    </source>
</reference>
<dbReference type="PROSITE" id="PS51257">
    <property type="entry name" value="PROKAR_LIPOPROTEIN"/>
    <property type="match status" value="1"/>
</dbReference>
<proteinExistence type="predicted"/>
<sequence length="238" mass="25561">MRSYPLVAAAIVLLACKRKLSCLTSSLKTPFSVSRSVFLVRAARSCTSASPSLRLSTPLGDPPEDACSRTSCVANMSRSSVTFLRFCKWFRRREDISSRRVAISSRSLLISGDSSLLASSVGFGSSETTEMGGGVGSGARERRVRRAACAALILSRSLKSALGAISVGSEEPVCRLDGITSAIWKKLRRIANRWFNKLFWNCGLLTEGGSDTTNNTACTYIGPEDGYGASTTIVLRVL</sequence>
<dbReference type="GeneID" id="17326934"/>
<gene>
    <name evidence="2" type="ORF">CHC_T00006593001</name>
</gene>
<evidence type="ECO:0000313" key="3">
    <source>
        <dbReference type="Proteomes" id="UP000012073"/>
    </source>
</evidence>
<dbReference type="KEGG" id="ccp:CHC_T00006593001"/>
<evidence type="ECO:0000256" key="1">
    <source>
        <dbReference type="SAM" id="SignalP"/>
    </source>
</evidence>
<feature type="signal peptide" evidence="1">
    <location>
        <begin position="1"/>
        <end position="22"/>
    </location>
</feature>
<dbReference type="Proteomes" id="UP000012073">
    <property type="component" value="Unassembled WGS sequence"/>
</dbReference>
<dbReference type="EMBL" id="HG002022">
    <property type="protein sequence ID" value="CDF39304.1"/>
    <property type="molecule type" value="Genomic_DNA"/>
</dbReference>
<dbReference type="AlphaFoldDB" id="R7QMH8"/>
<organism evidence="2 3">
    <name type="scientific">Chondrus crispus</name>
    <name type="common">Carrageen Irish moss</name>
    <name type="synonym">Polymorpha crispa</name>
    <dbReference type="NCBI Taxonomy" id="2769"/>
    <lineage>
        <taxon>Eukaryota</taxon>
        <taxon>Rhodophyta</taxon>
        <taxon>Florideophyceae</taxon>
        <taxon>Rhodymeniophycidae</taxon>
        <taxon>Gigartinales</taxon>
        <taxon>Gigartinaceae</taxon>
        <taxon>Chondrus</taxon>
    </lineage>
</organism>
<dbReference type="RefSeq" id="XP_005719215.1">
    <property type="nucleotide sequence ID" value="XM_005719158.1"/>
</dbReference>
<dbReference type="Gramene" id="CDF39304">
    <property type="protein sequence ID" value="CDF39304"/>
    <property type="gene ID" value="CHC_T00006593001"/>
</dbReference>
<evidence type="ECO:0000313" key="2">
    <source>
        <dbReference type="EMBL" id="CDF39304.1"/>
    </source>
</evidence>
<keyword evidence="3" id="KW-1185">Reference proteome</keyword>
<evidence type="ECO:0008006" key="4">
    <source>
        <dbReference type="Google" id="ProtNLM"/>
    </source>
</evidence>